<dbReference type="GO" id="GO:0016887">
    <property type="term" value="F:ATP hydrolysis activity"/>
    <property type="evidence" value="ECO:0007669"/>
    <property type="project" value="InterPro"/>
</dbReference>
<dbReference type="Pfam" id="PF10431">
    <property type="entry name" value="ClpB_D2-small"/>
    <property type="match status" value="1"/>
</dbReference>
<dbReference type="SMART" id="SM01086">
    <property type="entry name" value="ClpB_D2-small"/>
    <property type="match status" value="1"/>
</dbReference>
<dbReference type="InterPro" id="IPR028299">
    <property type="entry name" value="ClpA/B_CS2"/>
</dbReference>
<proteinExistence type="predicted"/>
<dbReference type="GO" id="GO:0006508">
    <property type="term" value="P:proteolysis"/>
    <property type="evidence" value="ECO:0007669"/>
    <property type="project" value="UniProtKB-KW"/>
</dbReference>
<dbReference type="GO" id="GO:0005524">
    <property type="term" value="F:ATP binding"/>
    <property type="evidence" value="ECO:0007669"/>
    <property type="project" value="UniProtKB-KW"/>
</dbReference>
<keyword evidence="2" id="KW-0547">Nucleotide-binding</keyword>
<dbReference type="InterPro" id="IPR003593">
    <property type="entry name" value="AAA+_ATPase"/>
</dbReference>
<evidence type="ECO:0000256" key="2">
    <source>
        <dbReference type="ARBA" id="ARBA00022741"/>
    </source>
</evidence>
<dbReference type="Pfam" id="PF17871">
    <property type="entry name" value="AAA_lid_9"/>
    <property type="match status" value="1"/>
</dbReference>
<reference evidence="6" key="1">
    <citation type="submission" date="2020-05" db="EMBL/GenBank/DDBJ databases">
        <authorList>
            <person name="Chiriac C."/>
            <person name="Salcher M."/>
            <person name="Ghai R."/>
            <person name="Kavagutti S V."/>
        </authorList>
    </citation>
    <scope>NUCLEOTIDE SEQUENCE</scope>
</reference>
<dbReference type="EMBL" id="LR797503">
    <property type="protein sequence ID" value="CAB4221063.1"/>
    <property type="molecule type" value="Genomic_DNA"/>
</dbReference>
<dbReference type="Gene3D" id="1.10.1780.10">
    <property type="entry name" value="Clp, N-terminal domain"/>
    <property type="match status" value="1"/>
</dbReference>
<keyword evidence="4" id="KW-0143">Chaperone</keyword>
<dbReference type="SUPFAM" id="SSF52540">
    <property type="entry name" value="P-loop containing nucleoside triphosphate hydrolases"/>
    <property type="match status" value="2"/>
</dbReference>
<feature type="domain" description="Clp R" evidence="5">
    <location>
        <begin position="1"/>
        <end position="146"/>
    </location>
</feature>
<dbReference type="GO" id="GO:0034605">
    <property type="term" value="P:cellular response to heat"/>
    <property type="evidence" value="ECO:0007669"/>
    <property type="project" value="TreeGrafter"/>
</dbReference>
<dbReference type="Pfam" id="PF07724">
    <property type="entry name" value="AAA_2"/>
    <property type="match status" value="1"/>
</dbReference>
<gene>
    <name evidence="6" type="ORF">UFOVP1636_121</name>
</gene>
<dbReference type="PROSITE" id="PS51903">
    <property type="entry name" value="CLP_R"/>
    <property type="match status" value="1"/>
</dbReference>
<keyword evidence="1" id="KW-0677">Repeat</keyword>
<dbReference type="Pfam" id="PF02861">
    <property type="entry name" value="Clp_N"/>
    <property type="match status" value="1"/>
</dbReference>
<dbReference type="PANTHER" id="PTHR11638:SF111">
    <property type="entry name" value="ATP-DEPENDENT CLP PROTEASE ATP-BINDING SUBUNIT CLPA"/>
    <property type="match status" value="1"/>
</dbReference>
<name>A0A6J5SZU5_9CAUD</name>
<organism evidence="6">
    <name type="scientific">uncultured Caudovirales phage</name>
    <dbReference type="NCBI Taxonomy" id="2100421"/>
    <lineage>
        <taxon>Viruses</taxon>
        <taxon>Duplodnaviria</taxon>
        <taxon>Heunggongvirae</taxon>
        <taxon>Uroviricota</taxon>
        <taxon>Caudoviricetes</taxon>
        <taxon>Peduoviridae</taxon>
        <taxon>Maltschvirus</taxon>
        <taxon>Maltschvirus maltsch</taxon>
    </lineage>
</organism>
<dbReference type="Gene3D" id="3.40.50.300">
    <property type="entry name" value="P-loop containing nucleotide triphosphate hydrolases"/>
    <property type="match status" value="2"/>
</dbReference>
<dbReference type="GO" id="GO:0008233">
    <property type="term" value="F:peptidase activity"/>
    <property type="evidence" value="ECO:0007669"/>
    <property type="project" value="UniProtKB-KW"/>
</dbReference>
<dbReference type="Gene3D" id="1.10.8.60">
    <property type="match status" value="2"/>
</dbReference>
<dbReference type="InterPro" id="IPR003959">
    <property type="entry name" value="ATPase_AAA_core"/>
</dbReference>
<dbReference type="CDD" id="cd00009">
    <property type="entry name" value="AAA"/>
    <property type="match status" value="1"/>
</dbReference>
<evidence type="ECO:0000256" key="3">
    <source>
        <dbReference type="ARBA" id="ARBA00022840"/>
    </source>
</evidence>
<dbReference type="InterPro" id="IPR041546">
    <property type="entry name" value="ClpA/ClpB_AAA_lid"/>
</dbReference>
<sequence length="767" mass="85919">MSSMRPNAEIEEIILKASEAAKSLKHEYVTLEHLALAIFQYSPFKKILIKLNFDVNGLVGELSHYLNAQTHLVVEESHTPRKTQTLERVFNRALTQVLFHGSNRIKIIDLVLSISMESNSYAFYFMLKYGIDRATLMELYKKFNTESDLNSPNINAERAEEMLDEFCTNLNNLAKKGELDPIIGREFELTEMSHILAKRNKANILLVGDPGVGKTMLAEGLAKNIVDGNVPEYLKSYTVYNLDIGSLLAGSKYRGEFEEKFQNVIKALIMKEKTILFIDEAHQMRGAGGGSSSSVDFSNMIKPALTKGKIKVIASTTWDEYVQSFEKDRALMRRFQRLTVDEPSASDSKLILKGIRLNFEKFHNIKISDESIDAAVDYSIRYQPDKKLPDKAIDLMDTACAKQKIQIKQDADFVLGKSQIVEALSRATKIPVDQIGSDNTNSLVNLEININQGLYGQEDAVTSVLERIFVSKAGIKSINKPIGSFLFLGPTGTGKTELAKLLATNLSMKMVRYDMSEYQEKHSMAKLIGAPPGYVGYEDSAAGSGLLISALEQNPNSIILLDEIEKAHPDVTNILLQFMDEGFITGSNGKKADARNSILIMTSNLGAADNERNTIGFGQSLERTGEDDKAVKEFFKPEFRNRLDAICKFKTLDQFSMKKIVAKFMSEINDLLSDRQIKLRLTERAVDLLVEKGFDKRMGARPLNRVINDLIKVPISKKILFENLENGSIINVDCQEKDLTFTVIAYNMQLLIEGVPSVDKNGFIRVE</sequence>
<keyword evidence="6" id="KW-0378">Hydrolase</keyword>
<evidence type="ECO:0000313" key="6">
    <source>
        <dbReference type="EMBL" id="CAB4221063.1"/>
    </source>
</evidence>
<dbReference type="PROSITE" id="PS00871">
    <property type="entry name" value="CLPAB_2"/>
    <property type="match status" value="1"/>
</dbReference>
<evidence type="ECO:0000256" key="1">
    <source>
        <dbReference type="ARBA" id="ARBA00022737"/>
    </source>
</evidence>
<dbReference type="SMART" id="SM00382">
    <property type="entry name" value="AAA"/>
    <property type="match status" value="2"/>
</dbReference>
<protein>
    <submittedName>
        <fullName evidence="6">ClpA ATP-binding subunits of Clp protease and DnaK/DnaJ chaperones</fullName>
    </submittedName>
</protein>
<dbReference type="SUPFAM" id="SSF81923">
    <property type="entry name" value="Double Clp-N motif"/>
    <property type="match status" value="1"/>
</dbReference>
<dbReference type="PANTHER" id="PTHR11638">
    <property type="entry name" value="ATP-DEPENDENT CLP PROTEASE"/>
    <property type="match status" value="1"/>
</dbReference>
<accession>A0A6J5SZU5</accession>
<dbReference type="CDD" id="cd19499">
    <property type="entry name" value="RecA-like_ClpB_Hsp104-like"/>
    <property type="match status" value="1"/>
</dbReference>
<dbReference type="InterPro" id="IPR004176">
    <property type="entry name" value="Clp_R_N"/>
</dbReference>
<evidence type="ECO:0000256" key="4">
    <source>
        <dbReference type="ARBA" id="ARBA00023186"/>
    </source>
</evidence>
<dbReference type="InterPro" id="IPR027417">
    <property type="entry name" value="P-loop_NTPase"/>
</dbReference>
<keyword evidence="6" id="KW-0645">Protease</keyword>
<dbReference type="InterPro" id="IPR036628">
    <property type="entry name" value="Clp_N_dom_sf"/>
</dbReference>
<dbReference type="InterPro" id="IPR019489">
    <property type="entry name" value="Clp_ATPase_C"/>
</dbReference>
<keyword evidence="3 6" id="KW-0067">ATP-binding</keyword>
<dbReference type="InterPro" id="IPR050130">
    <property type="entry name" value="ClpA_ClpB"/>
</dbReference>
<evidence type="ECO:0000259" key="5">
    <source>
        <dbReference type="PROSITE" id="PS51903"/>
    </source>
</evidence>
<dbReference type="InterPro" id="IPR001270">
    <property type="entry name" value="ClpA/B"/>
</dbReference>
<dbReference type="Pfam" id="PF00004">
    <property type="entry name" value="AAA"/>
    <property type="match status" value="1"/>
</dbReference>
<dbReference type="PRINTS" id="PR00300">
    <property type="entry name" value="CLPPROTEASEA"/>
</dbReference>